<reference evidence="1 2" key="1">
    <citation type="submission" date="2014-04" db="EMBL/GenBank/DDBJ databases">
        <authorList>
            <consortium name="DOE Joint Genome Institute"/>
            <person name="Kuo A."/>
            <person name="Kohler A."/>
            <person name="Jargeat P."/>
            <person name="Nagy L.G."/>
            <person name="Floudas D."/>
            <person name="Copeland A."/>
            <person name="Barry K.W."/>
            <person name="Cichocki N."/>
            <person name="Veneault-Fourrey C."/>
            <person name="LaButti K."/>
            <person name="Lindquist E.A."/>
            <person name="Lipzen A."/>
            <person name="Lundell T."/>
            <person name="Morin E."/>
            <person name="Murat C."/>
            <person name="Sun H."/>
            <person name="Tunlid A."/>
            <person name="Henrissat B."/>
            <person name="Grigoriev I.V."/>
            <person name="Hibbett D.S."/>
            <person name="Martin F."/>
            <person name="Nordberg H.P."/>
            <person name="Cantor M.N."/>
            <person name="Hua S.X."/>
        </authorList>
    </citation>
    <scope>NUCLEOTIDE SEQUENCE [LARGE SCALE GENOMIC DNA]</scope>
    <source>
        <strain evidence="1 2">Ve08.2h10</strain>
    </source>
</reference>
<sequence length="149" mass="17250">MQVLTVTTLQGNSSWLETWQLYSFVVRRLLQLPFYRFRPSSRTSSTSVVSPKTHSNFQLSRHLSPARFSRWPQLQCTTTTEFRHQSSRNSSSYGQDHIASLCCSRERRHCTRLYKQMQTFHAKRPLSFAFGGKQSTHSIFASSLPPTCL</sequence>
<dbReference type="HOGENOM" id="CLU_1750302_0_0_1"/>
<accession>A0A0D0CDJ5</accession>
<organism evidence="1 2">
    <name type="scientific">Paxillus rubicundulus Ve08.2h10</name>
    <dbReference type="NCBI Taxonomy" id="930991"/>
    <lineage>
        <taxon>Eukaryota</taxon>
        <taxon>Fungi</taxon>
        <taxon>Dikarya</taxon>
        <taxon>Basidiomycota</taxon>
        <taxon>Agaricomycotina</taxon>
        <taxon>Agaricomycetes</taxon>
        <taxon>Agaricomycetidae</taxon>
        <taxon>Boletales</taxon>
        <taxon>Paxilineae</taxon>
        <taxon>Paxillaceae</taxon>
        <taxon>Paxillus</taxon>
    </lineage>
</organism>
<dbReference type="InParanoid" id="A0A0D0CDJ5"/>
<evidence type="ECO:0000313" key="1">
    <source>
        <dbReference type="EMBL" id="KIK73648.1"/>
    </source>
</evidence>
<dbReference type="EMBL" id="KN829554">
    <property type="protein sequence ID" value="KIK73648.1"/>
    <property type="molecule type" value="Genomic_DNA"/>
</dbReference>
<name>A0A0D0CDJ5_9AGAM</name>
<gene>
    <name evidence="1" type="ORF">PAXRUDRAFT_793664</name>
</gene>
<evidence type="ECO:0000313" key="2">
    <source>
        <dbReference type="Proteomes" id="UP000054538"/>
    </source>
</evidence>
<keyword evidence="2" id="KW-1185">Reference proteome</keyword>
<protein>
    <submittedName>
        <fullName evidence="1">Uncharacterized protein</fullName>
    </submittedName>
</protein>
<dbReference type="Proteomes" id="UP000054538">
    <property type="component" value="Unassembled WGS sequence"/>
</dbReference>
<proteinExistence type="predicted"/>
<dbReference type="AlphaFoldDB" id="A0A0D0CDJ5"/>
<reference evidence="2" key="2">
    <citation type="submission" date="2015-01" db="EMBL/GenBank/DDBJ databases">
        <title>Evolutionary Origins and Diversification of the Mycorrhizal Mutualists.</title>
        <authorList>
            <consortium name="DOE Joint Genome Institute"/>
            <consortium name="Mycorrhizal Genomics Consortium"/>
            <person name="Kohler A."/>
            <person name="Kuo A."/>
            <person name="Nagy L.G."/>
            <person name="Floudas D."/>
            <person name="Copeland A."/>
            <person name="Barry K.W."/>
            <person name="Cichocki N."/>
            <person name="Veneault-Fourrey C."/>
            <person name="LaButti K."/>
            <person name="Lindquist E.A."/>
            <person name="Lipzen A."/>
            <person name="Lundell T."/>
            <person name="Morin E."/>
            <person name="Murat C."/>
            <person name="Riley R."/>
            <person name="Ohm R."/>
            <person name="Sun H."/>
            <person name="Tunlid A."/>
            <person name="Henrissat B."/>
            <person name="Grigoriev I.V."/>
            <person name="Hibbett D.S."/>
            <person name="Martin F."/>
        </authorList>
    </citation>
    <scope>NUCLEOTIDE SEQUENCE [LARGE SCALE GENOMIC DNA]</scope>
    <source>
        <strain evidence="2">Ve08.2h10</strain>
    </source>
</reference>